<evidence type="ECO:0000313" key="2">
    <source>
        <dbReference type="EMBL" id="GAV04610.1"/>
    </source>
</evidence>
<dbReference type="Proteomes" id="UP000186922">
    <property type="component" value="Unassembled WGS sequence"/>
</dbReference>
<evidence type="ECO:0000313" key="3">
    <source>
        <dbReference type="Proteomes" id="UP000186922"/>
    </source>
</evidence>
<dbReference type="AlphaFoldDB" id="A0A1D1VSW2"/>
<feature type="region of interest" description="Disordered" evidence="1">
    <location>
        <begin position="1"/>
        <end position="22"/>
    </location>
</feature>
<keyword evidence="3" id="KW-1185">Reference proteome</keyword>
<sequence length="232" mass="25748">MDRPGLQRPPSRDFGSSPPKAASVASFGQLRNSSSMAIAARTSASEDVDLGITIPSKRTRVSGRPARVFWDLENCCVGGRDYCSDIIRSIQGRVEADTSEDCFEIYAAYEHASHIPPDVYQELLAHDVLFSQADRHSAVKQDGSTSAVDDDLYEQVERYLTTQSPRTHLFPYVLLIAGGTRLMDKMLQLEKGAKVVYAIRKEKAPGFHASLGNRVVYEYSITKGIQNRLTLF</sequence>
<dbReference type="OrthoDB" id="10051897at2759"/>
<gene>
    <name evidence="2" type="primary">RvY_14872-1</name>
    <name evidence="2" type="synonym">RvY_14872.1</name>
    <name evidence="2" type="ORF">RvY_14872</name>
</gene>
<comment type="caution">
    <text evidence="2">The sequence shown here is derived from an EMBL/GenBank/DDBJ whole genome shotgun (WGS) entry which is preliminary data.</text>
</comment>
<name>A0A1D1VSW2_RAMVA</name>
<evidence type="ECO:0008006" key="4">
    <source>
        <dbReference type="Google" id="ProtNLM"/>
    </source>
</evidence>
<organism evidence="2 3">
    <name type="scientific">Ramazzottius varieornatus</name>
    <name type="common">Water bear</name>
    <name type="synonym">Tardigrade</name>
    <dbReference type="NCBI Taxonomy" id="947166"/>
    <lineage>
        <taxon>Eukaryota</taxon>
        <taxon>Metazoa</taxon>
        <taxon>Ecdysozoa</taxon>
        <taxon>Tardigrada</taxon>
        <taxon>Eutardigrada</taxon>
        <taxon>Parachela</taxon>
        <taxon>Hypsibioidea</taxon>
        <taxon>Ramazzottiidae</taxon>
        <taxon>Ramazzottius</taxon>
    </lineage>
</organism>
<protein>
    <recommendedName>
        <fullName evidence="4">NYN domain-containing protein</fullName>
    </recommendedName>
</protein>
<evidence type="ECO:0000256" key="1">
    <source>
        <dbReference type="SAM" id="MobiDB-lite"/>
    </source>
</evidence>
<reference evidence="2 3" key="1">
    <citation type="journal article" date="2016" name="Nat. Commun.">
        <title>Extremotolerant tardigrade genome and improved radiotolerance of human cultured cells by tardigrade-unique protein.</title>
        <authorList>
            <person name="Hashimoto T."/>
            <person name="Horikawa D.D."/>
            <person name="Saito Y."/>
            <person name="Kuwahara H."/>
            <person name="Kozuka-Hata H."/>
            <person name="Shin-I T."/>
            <person name="Minakuchi Y."/>
            <person name="Ohishi K."/>
            <person name="Motoyama A."/>
            <person name="Aizu T."/>
            <person name="Enomoto A."/>
            <person name="Kondo K."/>
            <person name="Tanaka S."/>
            <person name="Hara Y."/>
            <person name="Koshikawa S."/>
            <person name="Sagara H."/>
            <person name="Miura T."/>
            <person name="Yokobori S."/>
            <person name="Miyagawa K."/>
            <person name="Suzuki Y."/>
            <person name="Kubo T."/>
            <person name="Oyama M."/>
            <person name="Kohara Y."/>
            <person name="Fujiyama A."/>
            <person name="Arakawa K."/>
            <person name="Katayama T."/>
            <person name="Toyoda A."/>
            <person name="Kunieda T."/>
        </authorList>
    </citation>
    <scope>NUCLEOTIDE SEQUENCE [LARGE SCALE GENOMIC DNA]</scope>
    <source>
        <strain evidence="2 3">YOKOZUNA-1</strain>
    </source>
</reference>
<accession>A0A1D1VSW2</accession>
<dbReference type="EMBL" id="BDGG01000011">
    <property type="protein sequence ID" value="GAV04610.1"/>
    <property type="molecule type" value="Genomic_DNA"/>
</dbReference>
<proteinExistence type="predicted"/>